<reference evidence="8" key="1">
    <citation type="journal article" date="2023" name="BMC Genomics">
        <title>Chromosome-level genome assemblies of Cutaneotrichosporon spp. (Trichosporonales, Basidiomycota) reveal imbalanced evolution between nucleotide sequences and chromosome synteny.</title>
        <authorList>
            <person name="Kobayashi Y."/>
            <person name="Kayamori A."/>
            <person name="Aoki K."/>
            <person name="Shiwa Y."/>
            <person name="Matsutani M."/>
            <person name="Fujita N."/>
            <person name="Sugita T."/>
            <person name="Iwasaki W."/>
            <person name="Tanaka N."/>
            <person name="Takashima M."/>
        </authorList>
    </citation>
    <scope>NUCLEOTIDE SEQUENCE</scope>
    <source>
        <strain evidence="8">HIS016</strain>
    </source>
</reference>
<dbReference type="GO" id="GO:0005763">
    <property type="term" value="C:mitochondrial small ribosomal subunit"/>
    <property type="evidence" value="ECO:0007669"/>
    <property type="project" value="TreeGrafter"/>
</dbReference>
<reference evidence="8" key="2">
    <citation type="submission" date="2023-06" db="EMBL/GenBank/DDBJ databases">
        <authorList>
            <person name="Kobayashi Y."/>
            <person name="Kayamori A."/>
            <person name="Aoki K."/>
            <person name="Shiwa Y."/>
            <person name="Fujita N."/>
            <person name="Sugita T."/>
            <person name="Iwasaki W."/>
            <person name="Tanaka N."/>
            <person name="Takashima M."/>
        </authorList>
    </citation>
    <scope>NUCLEOTIDE SEQUENCE</scope>
    <source>
        <strain evidence="8">HIS016</strain>
    </source>
</reference>
<sequence length="449" mass="47056">MSGLLTLGRAAAPIASGSRAFSVSAVSCKVKGEKAKKAVSGMRKKQGTGFGAKGKGAARGPAALIKAGGLNLRTTLAKDAPDLTDLVQLYPEALIPLNVGTAATLPRTTYEHLKTFGLGKRIASEFAHGGLPTSVIRQATLDLVGTLNAAKGSSSKETRLLLTGPRGAGKSMLMLQAVAYALEAGWIVLYVPQASKWLDSSTQYEYNEADKSFHQTEVSQQLLTKLGAVNKAELAKVTLPEAVKIGSQTLAAGSKLADLVALGAKEDALAVPALAATVDVLSKQTEVPVLLAVDEMHALFRTSEYRAPDYTRLEPYNLSASSLVLDLLTGRKAFGAGAVLGALSGSNTDWPVSDTLLHGLGQPTAHPVHPYTKHDEVHLANAQSGIKTVEVPLGMSGKEAAAMFEVWTRKGWATNPADDIFLGGLNAASGNPGEMARGWLQSHQAYVQI</sequence>
<gene>
    <name evidence="8" type="ORF">CspeluHIS016_0601940</name>
</gene>
<keyword evidence="6" id="KW-0687">Ribonucleoprotein</keyword>
<evidence type="ECO:0000256" key="5">
    <source>
        <dbReference type="ARBA" id="ARBA00023128"/>
    </source>
</evidence>
<dbReference type="Pfam" id="PF10236">
    <property type="entry name" value="DAP3"/>
    <property type="match status" value="1"/>
</dbReference>
<evidence type="ECO:0000256" key="2">
    <source>
        <dbReference type="ARBA" id="ARBA00009863"/>
    </source>
</evidence>
<evidence type="ECO:0000313" key="8">
    <source>
        <dbReference type="EMBL" id="GMK58752.1"/>
    </source>
</evidence>
<keyword evidence="9" id="KW-1185">Reference proteome</keyword>
<dbReference type="GO" id="GO:0003735">
    <property type="term" value="F:structural constituent of ribosome"/>
    <property type="evidence" value="ECO:0007669"/>
    <property type="project" value="TreeGrafter"/>
</dbReference>
<keyword evidence="5" id="KW-0496">Mitochondrion</keyword>
<comment type="subcellular location">
    <subcellularLocation>
        <location evidence="1">Mitochondrion</location>
    </subcellularLocation>
</comment>
<protein>
    <recommendedName>
        <fullName evidence="7">Small ribosomal subunit protein mS29</fullName>
    </recommendedName>
</protein>
<dbReference type="InterPro" id="IPR027417">
    <property type="entry name" value="P-loop_NTPase"/>
</dbReference>
<evidence type="ECO:0000256" key="1">
    <source>
        <dbReference type="ARBA" id="ARBA00004173"/>
    </source>
</evidence>
<dbReference type="AlphaFoldDB" id="A0AAD3TYJ0"/>
<evidence type="ECO:0000256" key="3">
    <source>
        <dbReference type="ARBA" id="ARBA00022946"/>
    </source>
</evidence>
<dbReference type="InterPro" id="IPR019368">
    <property type="entry name" value="Ribosomal_mS29"/>
</dbReference>
<evidence type="ECO:0000256" key="7">
    <source>
        <dbReference type="ARBA" id="ARBA00035140"/>
    </source>
</evidence>
<dbReference type="PANTHER" id="PTHR12810">
    <property type="entry name" value="MITOCHONDRIAL 28S RIBOSOMAL PROTEIN S29"/>
    <property type="match status" value="1"/>
</dbReference>
<evidence type="ECO:0000256" key="6">
    <source>
        <dbReference type="ARBA" id="ARBA00023274"/>
    </source>
</evidence>
<keyword evidence="4" id="KW-0689">Ribosomal protein</keyword>
<evidence type="ECO:0000256" key="4">
    <source>
        <dbReference type="ARBA" id="ARBA00022980"/>
    </source>
</evidence>
<evidence type="ECO:0000313" key="9">
    <source>
        <dbReference type="Proteomes" id="UP001222932"/>
    </source>
</evidence>
<dbReference type="Gene3D" id="3.40.50.300">
    <property type="entry name" value="P-loop containing nucleotide triphosphate hydrolases"/>
    <property type="match status" value="1"/>
</dbReference>
<proteinExistence type="inferred from homology"/>
<keyword evidence="3" id="KW-0809">Transit peptide</keyword>
<dbReference type="Proteomes" id="UP001222932">
    <property type="component" value="Unassembled WGS sequence"/>
</dbReference>
<organism evidence="8 9">
    <name type="scientific">Cutaneotrichosporon spelunceum</name>
    <dbReference type="NCBI Taxonomy" id="1672016"/>
    <lineage>
        <taxon>Eukaryota</taxon>
        <taxon>Fungi</taxon>
        <taxon>Dikarya</taxon>
        <taxon>Basidiomycota</taxon>
        <taxon>Agaricomycotina</taxon>
        <taxon>Tremellomycetes</taxon>
        <taxon>Trichosporonales</taxon>
        <taxon>Trichosporonaceae</taxon>
        <taxon>Cutaneotrichosporon</taxon>
    </lineage>
</organism>
<dbReference type="EMBL" id="BTCM01000006">
    <property type="protein sequence ID" value="GMK58752.1"/>
    <property type="molecule type" value="Genomic_DNA"/>
</dbReference>
<dbReference type="SUPFAM" id="SSF52540">
    <property type="entry name" value="P-loop containing nucleoside triphosphate hydrolases"/>
    <property type="match status" value="1"/>
</dbReference>
<accession>A0AAD3TYJ0</accession>
<name>A0AAD3TYJ0_9TREE</name>
<dbReference type="PANTHER" id="PTHR12810:SF0">
    <property type="entry name" value="SMALL RIBOSOMAL SUBUNIT PROTEIN MS29"/>
    <property type="match status" value="1"/>
</dbReference>
<comment type="caution">
    <text evidence="8">The sequence shown here is derived from an EMBL/GenBank/DDBJ whole genome shotgun (WGS) entry which is preliminary data.</text>
</comment>
<comment type="similarity">
    <text evidence="2">Belongs to the mitochondrion-specific ribosomal protein mS29 family.</text>
</comment>